<evidence type="ECO:0000313" key="5">
    <source>
        <dbReference type="Proteomes" id="UP000826550"/>
    </source>
</evidence>
<feature type="domain" description="DUF1542" evidence="3">
    <location>
        <begin position="2168"/>
        <end position="2239"/>
    </location>
</feature>
<feature type="region of interest" description="Disordered" evidence="1">
    <location>
        <begin position="820"/>
        <end position="840"/>
    </location>
</feature>
<feature type="domain" description="DUF1542" evidence="3">
    <location>
        <begin position="3140"/>
        <end position="3208"/>
    </location>
</feature>
<evidence type="ECO:0000259" key="3">
    <source>
        <dbReference type="Pfam" id="PF07564"/>
    </source>
</evidence>
<feature type="domain" description="S-layer protein C-terminal" evidence="2">
    <location>
        <begin position="4072"/>
        <end position="4129"/>
    </location>
</feature>
<evidence type="ECO:0000256" key="1">
    <source>
        <dbReference type="SAM" id="MobiDB-lite"/>
    </source>
</evidence>
<feature type="compositionally biased region" description="Basic and acidic residues" evidence="1">
    <location>
        <begin position="2250"/>
        <end position="2297"/>
    </location>
</feature>
<feature type="region of interest" description="Disordered" evidence="1">
    <location>
        <begin position="2068"/>
        <end position="2124"/>
    </location>
</feature>
<dbReference type="InterPro" id="IPR024968">
    <property type="entry name" value="SlpA_C_lactobacillus"/>
</dbReference>
<feature type="region of interest" description="Disordered" evidence="1">
    <location>
        <begin position="3619"/>
        <end position="3883"/>
    </location>
</feature>
<feature type="domain" description="DUF1542" evidence="3">
    <location>
        <begin position="1439"/>
        <end position="1508"/>
    </location>
</feature>
<feature type="region of interest" description="Disordered" evidence="1">
    <location>
        <begin position="1829"/>
        <end position="1911"/>
    </location>
</feature>
<sequence length="4134" mass="432840">MKKPNLIEDVKNTNYKMHKGKKGWTVSYSLLTFMLGGIFYGNTSAQQVNAADIGTKTTQLTKQDKGQQEVESKSIDDARTTAGLTLDTEATSTKNKINTDANLTNKEKAAQIETIDSLVANGKARIAEATELVSIKAIVDQAVANINSSYKPGSVISESKPAKNNKTNSTTKVAANTKKAPTINEAKKPASKKVAVSTYQGLSSFFKEDAPAEANKPALANTNTNNSSSKDNNKEETSSLIAPQDKKVSAASLQGKSITTKTDEEVEANTDATVAPDPDAGREDFEDLVKKPSGKTRTSINVPVPKEVTNPDTSQSADVSTFAQLADAWGNSAVTYINITQDIAFDSAVASRAGGFGTRGKNARTPATSVVINGNGHKIDMGNQSLRVGNYRVPQATSITVTNAKFTQSFTSAGGAATALLSSTYAGNGPLLTFNIDNVELEPSAAGTYSVRGVVAYGAKIVFSGDNKFVITNEVARGMASVYFANDASVQMVRNSNDFEDDNSDGDGDDGSTSDPSVVLDRATPEFAFNRGNGNKNQFIMGDRSSNLAATLNGVSTRYPALQGSIMTLQVGDDVSWTQKGFAYFLLASNGAAFRSASYVFGQNFDLECPSATRGGVIHLYRNQSLVFNPGTILDINQQVSNDSIIVVAGTSSVTFNSPRELDLAITNKGDAAATARRGIVSGSGTVKINNSSIRTWDGLNSSEEKPDGDYSAKFSNITITNGVATISVVGGNATSSNILTATTRELKTNAIKPGKVKIEYIDRQGNNIGEYELPFGNGAYEDAYIGKRIPLVSEDIVNHIPEGYMWALGNQIYSGAAADQQSGGAATDEDNGDASGQPNVAIVPMDDGSFTYKVYVYGTKQNVTYKYVDVNHPDKVLTIPKLAGTEDTSGLVTANYGNTIDWTNKYYTQTNVPVGYHYKTDAENQPTTTLVSNDNPVVILYVEGDEQKIVPTYVDGDGNAITPDNPVEITGRTGDTITIPTAPDVKNLAVDEIYLNGNLVTTGSSFEMPDQAHLSAKDKYTIVYKYRSLQIDKDEAIKAIETAANNATEKISINKTWTTAGKENQSNKVIQAKIDAINEINNCETLSQLNSVKDKWIEEINKLGDENGKPLETQKTDAKGLIDDKAKEVKDQIDTDVTLTNAKKAEQKADVDKAVADAKTAIDNAEDAQGIEDALNKGREQIGNKHRPESLTQQQTDAKSAIDGKAKEVKDKIDADKTLTNAQKTDQKDAVDQAAAAIKDAIDKAEDAQTIEDTLIAGKDKIDAVYKPGDPISSQKEAAKGKIDDKVKEVKGNIDADKNLTDAEKEKQKTDVDKAAADAKDAIDKADTAQGVQDALNKGIDSIGNAYVPGGPLSGQKTDAKGRIDDKAKEVKGNIDADKNLTDKQKAEQKDAVDQAAVAAKENIDLAETAQGVKDALDKGIDSIGNAYVPGGPLSAQKIDAKGKIDDKAKEVKGNIDADKNLTDKQKAEQKDAVDQAAVAAKENIDLAETAQGIENALNIGKDKIDAAYKPGSSLTGQKTDAKGQIDDKAKEVKGKIDADKNLTDKQKVDQKAEVDQAAADAKDAIDKAETAQGVEDAVTTGKANIDAAYKPGGSLSGQKTEAKGQIDDKAKEVKGNIDADKNLTDKQKAEQKDAVDKAASDAKDAIDKAETAQAVEDAVNTGKDKIDAAHKPGSSLSGQKTDAKGRIDDKAKEVKGNIDADKNLTDKQKAEQKDAVDKAAVDAKDAIDKAETAQGVEDAVTTGKANIDAAYKPGSALSGQKTDAKGQIDDKAKEVKGNIDADKNLTDKQKADQKADVDKAASDAKDAIDQAETAQAVEDAVTTGKDKIGAAYKPGSSLTGQKTDAKGRIDDKAKEVKGNIDADKNLTDKQKSEQKADVDKAASDAKDAIDKAETAQAVEEAVTTGKANIDAVYKPGSALSGQKTDAKGRIDDKVKEVKDKIDADNNLTDKQKADQKADVDKAASAAKDAIDQAETAQAVEDAVTIGKANIDAAYKPGSSLTAQKTDAKGRIDDKVKEVKDKIDADKNLTDKQKTDQKAAVDQAAADAKDAINKADTAQAVEEAVTTGKANIDAAYKPGSALSGQKTDAKGQIDDKAKEVKGNIDADKNLTDKQKADQKADVDKAASDAKDAIDKAETAQAVEDAVTTGKANIDAAYKPGSALGGQKTDAKGQIDDKAKEVKDKIDADVNLTDKQKTDQKDAVDKAVSDAKDAIDKADTAQGVQDALNDGKDKIDAIYAPGSSLSGQKTEAKGKIDDKAKEVKGNIDADKNLTDKQKADQKDAVDKAAADAKDAIDQAKTAQAIEDAVTTGKANIDAAYKPGSSLTGQKTDAKGQIDDKAKEVKGKIDGDKNLTDKQKADQKADVDQAVTDAKNAIDQAETAQAVEEAVTTGKANIDAAYKPGSSITGQKTDAKGQIDDKVKEVKGNIEADKNLTDKQKTEQKDALDKAAADAKDAIDQAETAQAIEDAVTTGKANIDAAYKPGTPISNQKTTAKGQIDDKAKEVKGKIDADKNLTDKQKTEQKADVDQAVTEAKNAIDQAETAQAVEEAVTTGKANIDAAYKPGTPISNQKTTAKGQIDDKAKEVKGKIDADNNLTDKQKSDQKEAVDKAATDAKDAIDQAETAQAVEEAVTTGKANIDAAYKPGSPVSGQKTAAKGQIDDKAKEVKDKIDADKNLTDKQKADQKADVDKAASDAKGAIDKAETAQAVEDAVTTGKDQIEAAYKPGTSLSGQKTAAKGQIDDKAKEVKDKIDSDKNLTDKQKADQKVAVDKAVTDAKDAIDKAETAQAVEDAVTTGKANIEAAYKPGSDISNQKTEAKGQIDDKAKEVKDKIDADKNLTDKQKSEQKDAVDKAAADAKDAINKAETAQEVQDAINKGKDQIDAAYKPGSAIGGQKTDAKSKIDDKVKEVKGKIDADKNLTDKQKADQKADVDQAAADAKNAIDQAETAQAVEDAVTTGKANIDAAYKPGSSLSGQKTDAKGQIDDKGKEVKDKIDADKNLTDKQKADQKLEVDKAVSEAKDAIDKAGSAQEVQDALNKGKDKIDAAYKPGTVITDQKDKAKDKINETVKDVKDKIDADKNLTDAEKEKQKADADKAAADAKDAIDKAETAQEVQDAVNKGNDRIENAYKPGTALTAQKSNAKDRIDDEADTIKDLIAKDRSLTDKAKADQVAAVDAAAQTAKNRIDAATTAQEVQNAVDRGIKNIDSKYVTNPITLAEQKEYAQQLIRDEAEIVKGQIESDPALDTETKAQQAKAVDAQVQKAINKIAQAPDAQAVQEEYNNGIIAIHAQHLKGTELETQKQKAKDSITQELTTIKEAISKDVSLVSSEKAKQIADAELAAGKAQNAIDRANKAQDISDNLAAGIIAIDNAYIPGKPLADQKSEANKALDDAAAAAKDKIDKDQSKTAEEKANEKQKIDDAVSKAKDAIDKAKDADGVNNAKIEGTSEIEIAQKPTATVEDQKNSAKKEIDDAANAAKNKISQDVSLTNEQKAAANKAVDDAAAAAKDAIDKASNSDEINKAKQDGINAIDKITAELDLQKLKDQSKAIIIDSAQAAKNKIDNIANVSDGEKQSAKEKIDQILEAGKANIDKANSFEEILQVIDRTNKEIGLVTVVPNNNNSNGSDGAGSNGSGSNGSDGAGSNGSGSNGSDGAGGNGSGSNGSDGAGSNGSGSNGSDGAGSNGSGSNGSDGAGSNGSGSNGSDGAGSNGSGSNGSDGAGSNGSVPNGSDGAGSNGSGSNGSDGAGSNGSGSNGSDGAGSNGSGSNGSDDAGSNGSGSNGSDGAGSNSSGSNGSDGNGSGSNGSDGAGSNGSGSNGSNGSGSGSSNGSGSTGSGSNSSGSGSSNGSGSTSTGSNGSGSTVNNPATSEGTAAATAGEETGDAVDRKLNHNAYFYNKDGKRANLLVAKKGSVISTYKQESINGRDFYLTDNGLYVAVNNFKEQTRLLKKNAFLYSSKGKRISTKLLKKNTKVKTYGDPVTIKGKQYYITTGNRYVKAANFAVAAKEANNVVADGVTANAILEHDAYIYNDEGKRINRVVLKAGSQLATGETKTIDGRQFIEIGKGHYVASDNVTGTARKLSTKAYVYDQHGQRIGKQTLKKNDTVQTYGEPVKKGGQEFYIIGNNKFVKKGVVK</sequence>
<feature type="domain" description="DUF1542" evidence="3">
    <location>
        <begin position="2411"/>
        <end position="2480"/>
    </location>
</feature>
<feature type="domain" description="DUF1542" evidence="3">
    <location>
        <begin position="2897"/>
        <end position="2966"/>
    </location>
</feature>
<feature type="domain" description="DUF1542" evidence="3">
    <location>
        <begin position="3059"/>
        <end position="3128"/>
    </location>
</feature>
<protein>
    <submittedName>
        <fullName evidence="4">DUF1542 domain-containing protein</fullName>
    </submittedName>
</protein>
<feature type="compositionally biased region" description="Polar residues" evidence="1">
    <location>
        <begin position="2568"/>
        <end position="2577"/>
    </location>
</feature>
<feature type="compositionally biased region" description="Gly residues" evidence="1">
    <location>
        <begin position="3776"/>
        <end position="3785"/>
    </location>
</feature>
<organism evidence="4 5">
    <name type="scientific">Lactobacillus panisapium</name>
    <dbReference type="NCBI Taxonomy" id="2012495"/>
    <lineage>
        <taxon>Bacteria</taxon>
        <taxon>Bacillati</taxon>
        <taxon>Bacillota</taxon>
        <taxon>Bacilli</taxon>
        <taxon>Lactobacillales</taxon>
        <taxon>Lactobacillaceae</taxon>
        <taxon>Lactobacillus</taxon>
    </lineage>
</organism>
<feature type="compositionally biased region" description="Acidic residues" evidence="1">
    <location>
        <begin position="498"/>
        <end position="512"/>
    </location>
</feature>
<feature type="compositionally biased region" description="Basic and acidic residues" evidence="1">
    <location>
        <begin position="2331"/>
        <end position="2366"/>
    </location>
</feature>
<feature type="compositionally biased region" description="Low complexity" evidence="1">
    <location>
        <begin position="221"/>
        <end position="230"/>
    </location>
</feature>
<feature type="region of interest" description="Disordered" evidence="1">
    <location>
        <begin position="2639"/>
        <end position="2708"/>
    </location>
</feature>
<feature type="compositionally biased region" description="Basic and acidic residues" evidence="1">
    <location>
        <begin position="2660"/>
        <end position="2705"/>
    </location>
</feature>
<dbReference type="Pfam" id="PF07564">
    <property type="entry name" value="DUF1542"/>
    <property type="match status" value="28"/>
</dbReference>
<feature type="compositionally biased region" description="Basic and acidic residues" evidence="1">
    <location>
        <begin position="1602"/>
        <end position="1652"/>
    </location>
</feature>
<dbReference type="InterPro" id="IPR011439">
    <property type="entry name" value="DUF1542"/>
</dbReference>
<feature type="region of interest" description="Disordered" evidence="1">
    <location>
        <begin position="2887"/>
        <end position="2907"/>
    </location>
</feature>
<gene>
    <name evidence="4" type="ORF">GYM71_07645</name>
</gene>
<feature type="domain" description="DUF1542" evidence="3">
    <location>
        <begin position="2816"/>
        <end position="2885"/>
    </location>
</feature>
<feature type="domain" description="S-layer protein C-terminal" evidence="2">
    <location>
        <begin position="3938"/>
        <end position="3998"/>
    </location>
</feature>
<reference evidence="4 5" key="1">
    <citation type="submission" date="2020-01" db="EMBL/GenBank/DDBJ databases">
        <title>Vast differences in strain-level diversity in the gut microbiota of two closely related honey bee species.</title>
        <authorList>
            <person name="Ellegaard K.M."/>
            <person name="Suenami S."/>
            <person name="Miyazaki R."/>
            <person name="Engel P."/>
        </authorList>
    </citation>
    <scope>NUCLEOTIDE SEQUENCE [LARGE SCALE GENOMIC DNA]</scope>
    <source>
        <strain evidence="4 5">ESL0416</strain>
    </source>
</reference>
<feature type="domain" description="DUF1542" evidence="3">
    <location>
        <begin position="2249"/>
        <end position="2318"/>
    </location>
</feature>
<feature type="compositionally biased region" description="Polar residues" evidence="1">
    <location>
        <begin position="251"/>
        <end position="260"/>
    </location>
</feature>
<feature type="compositionally biased region" description="Gly residues" evidence="1">
    <location>
        <begin position="3732"/>
        <end position="3767"/>
    </location>
</feature>
<feature type="region of interest" description="Disordered" evidence="1">
    <location>
        <begin position="2724"/>
        <end position="2765"/>
    </location>
</feature>
<feature type="domain" description="DUF1542" evidence="3">
    <location>
        <begin position="1116"/>
        <end position="1185"/>
    </location>
</feature>
<dbReference type="Pfam" id="PF20585">
    <property type="entry name" value="Pectate_lyase_5"/>
    <property type="match status" value="1"/>
</dbReference>
<feature type="domain" description="DUF1542" evidence="3">
    <location>
        <begin position="2573"/>
        <end position="2642"/>
    </location>
</feature>
<dbReference type="RefSeq" id="WP_220220036.1">
    <property type="nucleotide sequence ID" value="NZ_CP048268.1"/>
</dbReference>
<feature type="region of interest" description="Disordered" evidence="1">
    <location>
        <begin position="3077"/>
        <end position="3131"/>
    </location>
</feature>
<feature type="region of interest" description="Disordered" evidence="1">
    <location>
        <begin position="1184"/>
        <end position="1206"/>
    </location>
</feature>
<feature type="compositionally biased region" description="Basic and acidic residues" evidence="1">
    <location>
        <begin position="2979"/>
        <end position="2998"/>
    </location>
</feature>
<feature type="domain" description="DUF1542" evidence="3">
    <location>
        <begin position="2330"/>
        <end position="2399"/>
    </location>
</feature>
<feature type="region of interest" description="Disordered" evidence="1">
    <location>
        <begin position="2966"/>
        <end position="2998"/>
    </location>
</feature>
<feature type="region of interest" description="Disordered" evidence="1">
    <location>
        <begin position="496"/>
        <end position="517"/>
    </location>
</feature>
<feature type="compositionally biased region" description="Basic and acidic residues" evidence="1">
    <location>
        <begin position="2088"/>
        <end position="2124"/>
    </location>
</feature>
<feature type="region of interest" description="Disordered" evidence="1">
    <location>
        <begin position="3400"/>
        <end position="3422"/>
    </location>
</feature>
<feature type="domain" description="DUF1542" evidence="3">
    <location>
        <begin position="2492"/>
        <end position="2561"/>
    </location>
</feature>
<feature type="compositionally biased region" description="Polar residues" evidence="1">
    <location>
        <begin position="2487"/>
        <end position="2496"/>
    </location>
</feature>
<proteinExistence type="predicted"/>
<feature type="domain" description="DUF1542" evidence="3">
    <location>
        <begin position="2735"/>
        <end position="2804"/>
    </location>
</feature>
<feature type="domain" description="DUF1542" evidence="3">
    <location>
        <begin position="1844"/>
        <end position="1914"/>
    </location>
</feature>
<feature type="domain" description="DUF1542" evidence="3">
    <location>
        <begin position="2978"/>
        <end position="3047"/>
    </location>
</feature>
<feature type="domain" description="DUF1542" evidence="3">
    <location>
        <begin position="1763"/>
        <end position="1832"/>
    </location>
</feature>
<feature type="region of interest" description="Disordered" evidence="1">
    <location>
        <begin position="1754"/>
        <end position="1800"/>
    </location>
</feature>
<feature type="domain" description="DUF1542" evidence="3">
    <location>
        <begin position="1682"/>
        <end position="1751"/>
    </location>
</feature>
<feature type="domain" description="DUF1542" evidence="3">
    <location>
        <begin position="3545"/>
        <end position="3618"/>
    </location>
</feature>
<name>A0ABX8WDR9_9LACO</name>
<feature type="domain" description="DUF1542" evidence="3">
    <location>
        <begin position="1277"/>
        <end position="1346"/>
    </location>
</feature>
<feature type="region of interest" description="Disordered" evidence="1">
    <location>
        <begin position="1589"/>
        <end position="1720"/>
    </location>
</feature>
<feature type="compositionally biased region" description="Gly residues" evidence="1">
    <location>
        <begin position="3795"/>
        <end position="3834"/>
    </location>
</feature>
<feature type="compositionally biased region" description="Gly residues" evidence="1">
    <location>
        <begin position="3628"/>
        <end position="3723"/>
    </location>
</feature>
<feature type="region of interest" description="Disordered" evidence="1">
    <location>
        <begin position="2559"/>
        <end position="2617"/>
    </location>
</feature>
<dbReference type="EMBL" id="CP048268">
    <property type="protein sequence ID" value="QYN53296.1"/>
    <property type="molecule type" value="Genomic_DNA"/>
</dbReference>
<dbReference type="Proteomes" id="UP000826550">
    <property type="component" value="Chromosome"/>
</dbReference>
<feature type="domain" description="DUF1542" evidence="3">
    <location>
        <begin position="1925"/>
        <end position="1994"/>
    </location>
</feature>
<feature type="region of interest" description="Disordered" evidence="1">
    <location>
        <begin position="151"/>
        <end position="194"/>
    </location>
</feature>
<feature type="compositionally biased region" description="Basic and acidic residues" evidence="1">
    <location>
        <begin position="3077"/>
        <end position="3111"/>
    </location>
</feature>
<feature type="domain" description="DUF1542" evidence="3">
    <location>
        <begin position="3384"/>
        <end position="3456"/>
    </location>
</feature>
<feature type="compositionally biased region" description="Polar residues" evidence="1">
    <location>
        <begin position="162"/>
        <end position="174"/>
    </location>
</feature>
<feature type="compositionally biased region" description="Basic and acidic residues" evidence="1">
    <location>
        <begin position="1845"/>
        <end position="1895"/>
    </location>
</feature>
<feature type="compositionally biased region" description="Basic and acidic residues" evidence="1">
    <location>
        <begin position="2817"/>
        <end position="2860"/>
    </location>
</feature>
<dbReference type="InterPro" id="IPR046776">
    <property type="entry name" value="Pectate_lyase_5"/>
</dbReference>
<feature type="domain" description="DUF1542" evidence="3">
    <location>
        <begin position="1520"/>
        <end position="1589"/>
    </location>
</feature>
<feature type="domain" description="DUF1542" evidence="3">
    <location>
        <begin position="1601"/>
        <end position="1672"/>
    </location>
</feature>
<feature type="domain" description="DUF1542" evidence="3">
    <location>
        <begin position="3465"/>
        <end position="3538"/>
    </location>
</feature>
<feature type="compositionally biased region" description="Basic and acidic residues" evidence="1">
    <location>
        <begin position="1764"/>
        <end position="1800"/>
    </location>
</feature>
<feature type="region of interest" description="Disordered" evidence="1">
    <location>
        <begin position="217"/>
        <end position="315"/>
    </location>
</feature>
<feature type="compositionally biased region" description="Basic and acidic residues" evidence="1">
    <location>
        <begin position="2498"/>
        <end position="2527"/>
    </location>
</feature>
<feature type="domain" description="DUF1542" evidence="3">
    <location>
        <begin position="1358"/>
        <end position="1427"/>
    </location>
</feature>
<feature type="compositionally biased region" description="Basic and acidic residues" evidence="1">
    <location>
        <begin position="2579"/>
        <end position="2617"/>
    </location>
</feature>
<keyword evidence="5" id="KW-1185">Reference proteome</keyword>
<feature type="domain" description="DUF1542" evidence="3">
    <location>
        <begin position="2087"/>
        <end position="2156"/>
    </location>
</feature>
<feature type="domain" description="DUF1542" evidence="3">
    <location>
        <begin position="2654"/>
        <end position="2723"/>
    </location>
</feature>
<feature type="region of interest" description="Disordered" evidence="1">
    <location>
        <begin position="2399"/>
        <end position="2419"/>
    </location>
</feature>
<feature type="compositionally biased region" description="Basic and acidic residues" evidence="1">
    <location>
        <begin position="279"/>
        <end position="290"/>
    </location>
</feature>
<feature type="compositionally biased region" description="Low complexity" evidence="1">
    <location>
        <begin position="1896"/>
        <end position="1906"/>
    </location>
</feature>
<feature type="domain" description="DUF1542" evidence="3">
    <location>
        <begin position="2006"/>
        <end position="2075"/>
    </location>
</feature>
<dbReference type="Pfam" id="PF03217">
    <property type="entry name" value="SlpA"/>
    <property type="match status" value="3"/>
</dbReference>
<feature type="compositionally biased region" description="Low complexity" evidence="1">
    <location>
        <begin position="3835"/>
        <end position="3878"/>
    </location>
</feature>
<feature type="compositionally biased region" description="Basic and acidic residues" evidence="1">
    <location>
        <begin position="2741"/>
        <end position="2765"/>
    </location>
</feature>
<feature type="domain" description="S-layer protein C-terminal" evidence="2">
    <location>
        <begin position="4017"/>
        <end position="4068"/>
    </location>
</feature>
<evidence type="ECO:0000313" key="4">
    <source>
        <dbReference type="EMBL" id="QYN53296.1"/>
    </source>
</evidence>
<feature type="compositionally biased region" description="Basic and acidic residues" evidence="1">
    <location>
        <begin position="1683"/>
        <end position="1720"/>
    </location>
</feature>
<feature type="region of interest" description="Disordered" evidence="1">
    <location>
        <begin position="2480"/>
        <end position="2527"/>
    </location>
</feature>
<feature type="compositionally biased region" description="Basic and acidic residues" evidence="1">
    <location>
        <begin position="2898"/>
        <end position="2907"/>
    </location>
</feature>
<feature type="region of interest" description="Disordered" evidence="1">
    <location>
        <begin position="2807"/>
        <end position="2860"/>
    </location>
</feature>
<evidence type="ECO:0000259" key="2">
    <source>
        <dbReference type="Pfam" id="PF03217"/>
    </source>
</evidence>
<feature type="region of interest" description="Disordered" evidence="1">
    <location>
        <begin position="2239"/>
        <end position="2366"/>
    </location>
</feature>
<accession>A0ABX8WDR9</accession>